<dbReference type="InterPro" id="IPR036188">
    <property type="entry name" value="FAD/NAD-bd_sf"/>
</dbReference>
<accession>A0A1W1WJ87</accession>
<dbReference type="InterPro" id="IPR023753">
    <property type="entry name" value="FAD/NAD-binding_dom"/>
</dbReference>
<dbReference type="InterPro" id="IPR029324">
    <property type="entry name" value="AIF_C"/>
</dbReference>
<dbReference type="Gene3D" id="3.30.390.30">
    <property type="match status" value="1"/>
</dbReference>
<dbReference type="GO" id="GO:0046983">
    <property type="term" value="F:protein dimerization activity"/>
    <property type="evidence" value="ECO:0007669"/>
    <property type="project" value="InterPro"/>
</dbReference>
<dbReference type="SMART" id="SM01353">
    <property type="entry name" value="AIF_C"/>
    <property type="match status" value="1"/>
</dbReference>
<evidence type="ECO:0000313" key="12">
    <source>
        <dbReference type="Proteomes" id="UP000192660"/>
    </source>
</evidence>
<dbReference type="PANTHER" id="PTHR43557">
    <property type="entry name" value="APOPTOSIS-INDUCING FACTOR 1"/>
    <property type="match status" value="1"/>
</dbReference>
<dbReference type="Pfam" id="PF14721">
    <property type="entry name" value="AIF_C"/>
    <property type="match status" value="2"/>
</dbReference>
<evidence type="ECO:0000256" key="4">
    <source>
        <dbReference type="ARBA" id="ARBA00022827"/>
    </source>
</evidence>
<dbReference type="EMBL" id="FWWY01000001">
    <property type="protein sequence ID" value="SMC06262.1"/>
    <property type="molecule type" value="Genomic_DNA"/>
</dbReference>
<dbReference type="SUPFAM" id="SSF55424">
    <property type="entry name" value="FAD/NAD-linked reductases, dimerisation (C-terminal) domain"/>
    <property type="match status" value="1"/>
</dbReference>
<name>A0A1W1WJ87_SULTA</name>
<evidence type="ECO:0000259" key="9">
    <source>
        <dbReference type="Pfam" id="PF07992"/>
    </source>
</evidence>
<keyword evidence="6" id="KW-0560">Oxidoreductase</keyword>
<evidence type="ECO:0000256" key="7">
    <source>
        <dbReference type="ARBA" id="ARBA00023027"/>
    </source>
</evidence>
<evidence type="ECO:0000256" key="1">
    <source>
        <dbReference type="ARBA" id="ARBA00001974"/>
    </source>
</evidence>
<dbReference type="Gene3D" id="3.50.50.60">
    <property type="entry name" value="FAD/NAD(P)-binding domain"/>
    <property type="match status" value="2"/>
</dbReference>
<evidence type="ECO:0000313" key="11">
    <source>
        <dbReference type="EMBL" id="SMC06262.1"/>
    </source>
</evidence>
<dbReference type="OrthoDB" id="9807946at2"/>
<organism evidence="11 12">
    <name type="scientific">Sulfobacillus thermosulfidooxidans (strain DSM 9293 / VKM B-1269 / AT-1)</name>
    <dbReference type="NCBI Taxonomy" id="929705"/>
    <lineage>
        <taxon>Bacteria</taxon>
        <taxon>Bacillati</taxon>
        <taxon>Bacillota</taxon>
        <taxon>Clostridia</taxon>
        <taxon>Eubacteriales</taxon>
        <taxon>Clostridiales Family XVII. Incertae Sedis</taxon>
        <taxon>Sulfobacillus</taxon>
    </lineage>
</organism>
<dbReference type="PRINTS" id="PR00368">
    <property type="entry name" value="FADPNR"/>
</dbReference>
<evidence type="ECO:0000256" key="3">
    <source>
        <dbReference type="ARBA" id="ARBA00022703"/>
    </source>
</evidence>
<dbReference type="Pfam" id="PF07992">
    <property type="entry name" value="Pyr_redox_2"/>
    <property type="match status" value="1"/>
</dbReference>
<keyword evidence="7" id="KW-0520">NAD</keyword>
<dbReference type="Proteomes" id="UP000192660">
    <property type="component" value="Unassembled WGS sequence"/>
</dbReference>
<keyword evidence="12" id="KW-1185">Reference proteome</keyword>
<dbReference type="GO" id="GO:0016174">
    <property type="term" value="F:NAD(P)H oxidase H2O2-forming activity"/>
    <property type="evidence" value="ECO:0007669"/>
    <property type="project" value="TreeGrafter"/>
</dbReference>
<keyword evidence="5" id="KW-0809">Transit peptide</keyword>
<dbReference type="PANTHER" id="PTHR43557:SF4">
    <property type="entry name" value="APOPTOSIS-INDUCING FACTOR 1, MITOCHONDRIAL"/>
    <property type="match status" value="1"/>
</dbReference>
<protein>
    <submittedName>
        <fullName evidence="11">Apoptosis-inducing factor, C-term</fullName>
    </submittedName>
</protein>
<dbReference type="GO" id="GO:0012501">
    <property type="term" value="P:programmed cell death"/>
    <property type="evidence" value="ECO:0007669"/>
    <property type="project" value="TreeGrafter"/>
</dbReference>
<evidence type="ECO:0000256" key="2">
    <source>
        <dbReference type="ARBA" id="ARBA00022630"/>
    </source>
</evidence>
<evidence type="ECO:0000256" key="8">
    <source>
        <dbReference type="ARBA" id="ARBA00047786"/>
    </source>
</evidence>
<dbReference type="InterPro" id="IPR016156">
    <property type="entry name" value="FAD/NAD-linked_Rdtase_dimer_sf"/>
</dbReference>
<comment type="catalytic activity">
    <reaction evidence="8">
        <text>A + NADH + H(+) = AH2 + NAD(+)</text>
        <dbReference type="Rhea" id="RHEA:11356"/>
        <dbReference type="ChEBI" id="CHEBI:13193"/>
        <dbReference type="ChEBI" id="CHEBI:15378"/>
        <dbReference type="ChEBI" id="CHEBI:17499"/>
        <dbReference type="ChEBI" id="CHEBI:57540"/>
        <dbReference type="ChEBI" id="CHEBI:57945"/>
    </reaction>
</comment>
<feature type="domain" description="Mitochondrial apoptosis-inducing factor C-terminal" evidence="10">
    <location>
        <begin position="346"/>
        <end position="379"/>
    </location>
</feature>
<dbReference type="InterPro" id="IPR050446">
    <property type="entry name" value="FAD-oxidoreductase/Apoptosis"/>
</dbReference>
<evidence type="ECO:0000256" key="6">
    <source>
        <dbReference type="ARBA" id="ARBA00023002"/>
    </source>
</evidence>
<sequence length="396" mass="44137">MKHYDYLIVGGGVAAASAVAGIRRRDKTGSIGLFSEERYPVYNRPPLSKKLWMGERIEDIWMRPSPLSLNAQEHLTTKITAIDRQNKIVTDEFGNSYGYGKLLLATGGTPSHLPSHDVPIIYFRNLDDYFALRRLADAKNRFLVIGGGFIGSEIAAALNLNEKEVTMVYPEPHLVDRFFPEDLKHVIDQEYLQRGVKLIAGDRVTNLASENGEIMVTTKNGISFSVEAVVAGIGITPNTDLAKMAGLTVNDGIVVNEYLQTSDPDIYSAGDVTSFPYPYPDQKSRVEHEDNALTQGKAAGENMAGAHKPYTHLPFFYSDMFSLGYEAIGRLDKNLDIFADWVKFGEEGVLYYLHDNRVVGILNWNVWDGIPKAREIIEEQKVYEDPSVLKGAIRNA</sequence>
<dbReference type="GO" id="GO:0033108">
    <property type="term" value="P:mitochondrial respiratory chain complex assembly"/>
    <property type="evidence" value="ECO:0007669"/>
    <property type="project" value="TreeGrafter"/>
</dbReference>
<feature type="domain" description="Mitochondrial apoptosis-inducing factor C-terminal" evidence="10">
    <location>
        <begin position="299"/>
        <end position="343"/>
    </location>
</feature>
<dbReference type="GO" id="GO:0071949">
    <property type="term" value="F:FAD binding"/>
    <property type="evidence" value="ECO:0007669"/>
    <property type="project" value="TreeGrafter"/>
</dbReference>
<comment type="cofactor">
    <cofactor evidence="1">
        <name>FAD</name>
        <dbReference type="ChEBI" id="CHEBI:57692"/>
    </cofactor>
</comment>
<dbReference type="PRINTS" id="PR00469">
    <property type="entry name" value="PNDRDTASEII"/>
</dbReference>
<gene>
    <name evidence="11" type="ORF">SAMN00768000_2719</name>
</gene>
<reference evidence="12" key="1">
    <citation type="submission" date="2017-04" db="EMBL/GenBank/DDBJ databases">
        <authorList>
            <person name="Varghese N."/>
            <person name="Submissions S."/>
        </authorList>
    </citation>
    <scope>NUCLEOTIDE SEQUENCE [LARGE SCALE GENOMIC DNA]</scope>
    <source>
        <strain evidence="12">DSM 9293</strain>
    </source>
</reference>
<dbReference type="STRING" id="28034.BFX07_11600"/>
<evidence type="ECO:0000256" key="5">
    <source>
        <dbReference type="ARBA" id="ARBA00022946"/>
    </source>
</evidence>
<feature type="domain" description="FAD/NAD(P)-binding" evidence="9">
    <location>
        <begin position="4"/>
        <end position="296"/>
    </location>
</feature>
<dbReference type="AlphaFoldDB" id="A0A1W1WJ87"/>
<keyword evidence="4" id="KW-0274">FAD</keyword>
<proteinExistence type="predicted"/>
<dbReference type="GO" id="GO:0005737">
    <property type="term" value="C:cytoplasm"/>
    <property type="evidence" value="ECO:0007669"/>
    <property type="project" value="TreeGrafter"/>
</dbReference>
<keyword evidence="2" id="KW-0285">Flavoprotein</keyword>
<dbReference type="SUPFAM" id="SSF51905">
    <property type="entry name" value="FAD/NAD(P)-binding domain"/>
    <property type="match status" value="1"/>
</dbReference>
<dbReference type="RefSeq" id="WP_020373251.1">
    <property type="nucleotide sequence ID" value="NZ_FWWY01000001.1"/>
</dbReference>
<keyword evidence="3" id="KW-0053">Apoptosis</keyword>
<evidence type="ECO:0000259" key="10">
    <source>
        <dbReference type="Pfam" id="PF14721"/>
    </source>
</evidence>